<dbReference type="InterPro" id="IPR018044">
    <property type="entry name" value="Peptidase_S11"/>
</dbReference>
<dbReference type="GO" id="GO:0006508">
    <property type="term" value="P:proteolysis"/>
    <property type="evidence" value="ECO:0007669"/>
    <property type="project" value="UniProtKB-KW"/>
</dbReference>
<dbReference type="UniPathway" id="UPA00219"/>
<evidence type="ECO:0000256" key="8">
    <source>
        <dbReference type="ARBA" id="ARBA00022801"/>
    </source>
</evidence>
<dbReference type="GO" id="GO:0009252">
    <property type="term" value="P:peptidoglycan biosynthetic process"/>
    <property type="evidence" value="ECO:0007669"/>
    <property type="project" value="UniProtKB-UniPathway"/>
</dbReference>
<feature type="signal peptide" evidence="16">
    <location>
        <begin position="1"/>
        <end position="20"/>
    </location>
</feature>
<dbReference type="RefSeq" id="WP_063612415.1">
    <property type="nucleotide sequence ID" value="NZ_CP011310.1"/>
</dbReference>
<evidence type="ECO:0000256" key="1">
    <source>
        <dbReference type="ARBA" id="ARBA00003217"/>
    </source>
</evidence>
<evidence type="ECO:0000256" key="12">
    <source>
        <dbReference type="ARBA" id="ARBA00034000"/>
    </source>
</evidence>
<evidence type="ECO:0000313" key="18">
    <source>
        <dbReference type="EMBL" id="AKQ42296.1"/>
    </source>
</evidence>
<feature type="binding site" evidence="14">
    <location>
        <position position="225"/>
    </location>
    <ligand>
        <name>substrate</name>
    </ligand>
</feature>
<accession>A0A0H4VHF2</accession>
<feature type="chain" id="PRO_5005211728" description="serine-type D-Ala-D-Ala carboxypeptidase" evidence="16">
    <location>
        <begin position="21"/>
        <end position="382"/>
    </location>
</feature>
<feature type="active site" description="Acyl-ester intermediate" evidence="13">
    <location>
        <position position="58"/>
    </location>
</feature>
<proteinExistence type="inferred from homology"/>
<dbReference type="GO" id="GO:0071555">
    <property type="term" value="P:cell wall organization"/>
    <property type="evidence" value="ECO:0007669"/>
    <property type="project" value="UniProtKB-KW"/>
</dbReference>
<evidence type="ECO:0000256" key="3">
    <source>
        <dbReference type="ARBA" id="ARBA00007164"/>
    </source>
</evidence>
<dbReference type="InterPro" id="IPR001967">
    <property type="entry name" value="Peptidase_S11_N"/>
</dbReference>
<protein>
    <recommendedName>
        <fullName evidence="4">serine-type D-Ala-D-Ala carboxypeptidase</fullName>
        <ecNumber evidence="4">3.4.16.4</ecNumber>
    </recommendedName>
</protein>
<dbReference type="Proteomes" id="UP000059113">
    <property type="component" value="Chromosome"/>
</dbReference>
<keyword evidence="8" id="KW-0378">Hydrolase</keyword>
<dbReference type="STRING" id="1648404.CP97_10105"/>
<keyword evidence="19" id="KW-1185">Reference proteome</keyword>
<name>A0A0H4VHF2_9SPHN</name>
<comment type="catalytic activity">
    <reaction evidence="12">
        <text>Preferential cleavage: (Ac)2-L-Lys-D-Ala-|-D-Ala. Also transpeptidation of peptidyl-alanyl moieties that are N-acyl substituents of D-alanine.</text>
        <dbReference type="EC" id="3.4.16.4"/>
    </reaction>
</comment>
<dbReference type="EC" id="3.4.16.4" evidence="4"/>
<dbReference type="PANTHER" id="PTHR21581:SF6">
    <property type="entry name" value="TRAFFICKING PROTEIN PARTICLE COMPLEX SUBUNIT 12"/>
    <property type="match status" value="1"/>
</dbReference>
<comment type="function">
    <text evidence="1">Removes C-terminal D-alanyl residues from sugar-peptide cell wall precursors.</text>
</comment>
<keyword evidence="11" id="KW-0961">Cell wall biogenesis/degradation</keyword>
<organism evidence="18 19">
    <name type="scientific">Aurantiacibacter atlanticus</name>
    <dbReference type="NCBI Taxonomy" id="1648404"/>
    <lineage>
        <taxon>Bacteria</taxon>
        <taxon>Pseudomonadati</taxon>
        <taxon>Pseudomonadota</taxon>
        <taxon>Alphaproteobacteria</taxon>
        <taxon>Sphingomonadales</taxon>
        <taxon>Erythrobacteraceae</taxon>
        <taxon>Aurantiacibacter</taxon>
    </lineage>
</organism>
<evidence type="ECO:0000256" key="15">
    <source>
        <dbReference type="RuleBase" id="RU004016"/>
    </source>
</evidence>
<dbReference type="GO" id="GO:0008360">
    <property type="term" value="P:regulation of cell shape"/>
    <property type="evidence" value="ECO:0007669"/>
    <property type="project" value="UniProtKB-KW"/>
</dbReference>
<comment type="similarity">
    <text evidence="3 15">Belongs to the peptidase S11 family.</text>
</comment>
<dbReference type="SUPFAM" id="SSF69189">
    <property type="entry name" value="Penicillin-binding protein associated domain"/>
    <property type="match status" value="1"/>
</dbReference>
<evidence type="ECO:0000256" key="14">
    <source>
        <dbReference type="PIRSR" id="PIRSR618044-2"/>
    </source>
</evidence>
<feature type="active site" evidence="13">
    <location>
        <position position="121"/>
    </location>
</feature>
<keyword evidence="7 16" id="KW-0732">Signal</keyword>
<gene>
    <name evidence="18" type="ORF">CP97_10105</name>
</gene>
<evidence type="ECO:0000256" key="11">
    <source>
        <dbReference type="ARBA" id="ARBA00023316"/>
    </source>
</evidence>
<dbReference type="InterPro" id="IPR037167">
    <property type="entry name" value="Peptidase_S11_C_sf"/>
</dbReference>
<dbReference type="SMART" id="SM00936">
    <property type="entry name" value="PBP5_C"/>
    <property type="match status" value="1"/>
</dbReference>
<evidence type="ECO:0000256" key="16">
    <source>
        <dbReference type="SAM" id="SignalP"/>
    </source>
</evidence>
<dbReference type="Pfam" id="PF00768">
    <property type="entry name" value="Peptidase_S11"/>
    <property type="match status" value="1"/>
</dbReference>
<keyword evidence="9" id="KW-0133">Cell shape</keyword>
<dbReference type="Gene3D" id="2.60.410.10">
    <property type="entry name" value="D-Ala-D-Ala carboxypeptidase, C-terminal domain"/>
    <property type="match status" value="1"/>
</dbReference>
<evidence type="ECO:0000256" key="4">
    <source>
        <dbReference type="ARBA" id="ARBA00012448"/>
    </source>
</evidence>
<feature type="domain" description="Peptidase S11 D-Ala-D-Ala carboxypeptidase A C-terminal" evidence="17">
    <location>
        <begin position="275"/>
        <end position="366"/>
    </location>
</feature>
<dbReference type="KEGG" id="ery:CP97_10105"/>
<evidence type="ECO:0000256" key="9">
    <source>
        <dbReference type="ARBA" id="ARBA00022960"/>
    </source>
</evidence>
<sequence>MKHFAVIAIAAAVLAFPVPANPAEAPVPEDIPIALLVDLSSGQVLYSREPNRRFVPASVTKVMTAYTAFKLVDEGALRLDMPFLYSAELEDEWYAEGSNMFLRAGERPTIAQLLLGITTVSGNDASVAMAIAATGSKEEWLELMNANARDLGMSNTHFGSPNGFPDGGQTYSTAQDLAILGRAITQQHPDLYARFFGHRGMRWRDITQANHDPVTGRVEGADGLKTGFTNEAGFTFLGSAERDGRRLVMVLAGSPTGPMRDDAARSLLRWGFDEFRPVRLLERDRYTATARVQNGSETHVDLKLPQDFMVAIPKDADVTSWKVDLVYRGPIEAPIATGERLARLRLTINGETVLETPLEAMNDVPRANALQRVINAITGWVA</sequence>
<dbReference type="InterPro" id="IPR012338">
    <property type="entry name" value="Beta-lactam/transpept-like"/>
</dbReference>
<dbReference type="PRINTS" id="PR00725">
    <property type="entry name" value="DADACBPTASE1"/>
</dbReference>
<reference evidence="18 19" key="1">
    <citation type="journal article" date="2015" name="Int. J. Syst. Evol. Microbiol.">
        <title>Erythrobacter atlanticus sp. nov., a bacterium from ocean sediment able to degrade polycyclic aromatic hydrocarbons.</title>
        <authorList>
            <person name="Zhuang L."/>
            <person name="Liu Y."/>
            <person name="Wang L."/>
            <person name="Wang W."/>
            <person name="Shao Z."/>
        </authorList>
    </citation>
    <scope>NUCLEOTIDE SEQUENCE [LARGE SCALE GENOMIC DNA]</scope>
    <source>
        <strain evidence="19">s21-N3</strain>
    </source>
</reference>
<evidence type="ECO:0000256" key="13">
    <source>
        <dbReference type="PIRSR" id="PIRSR618044-1"/>
    </source>
</evidence>
<reference evidence="19" key="2">
    <citation type="submission" date="2015-04" db="EMBL/GenBank/DDBJ databases">
        <title>The complete genome sequence of Erythrobacter sp. s21-N3.</title>
        <authorList>
            <person name="Zhuang L."/>
            <person name="Liu Y."/>
            <person name="Shao Z."/>
        </authorList>
    </citation>
    <scope>NUCLEOTIDE SEQUENCE [LARGE SCALE GENOMIC DNA]</scope>
    <source>
        <strain evidence="19">s21-N3</strain>
    </source>
</reference>
<comment type="pathway">
    <text evidence="2">Cell wall biogenesis; peptidoglycan biosynthesis.</text>
</comment>
<dbReference type="InterPro" id="IPR012907">
    <property type="entry name" value="Peptidase_S11_C"/>
</dbReference>
<keyword evidence="6" id="KW-0645">Protease</keyword>
<evidence type="ECO:0000259" key="17">
    <source>
        <dbReference type="SMART" id="SM00936"/>
    </source>
</evidence>
<dbReference type="GO" id="GO:0009002">
    <property type="term" value="F:serine-type D-Ala-D-Ala carboxypeptidase activity"/>
    <property type="evidence" value="ECO:0007669"/>
    <property type="project" value="UniProtKB-EC"/>
</dbReference>
<dbReference type="PATRIC" id="fig|1648404.4.peg.2106"/>
<evidence type="ECO:0000256" key="6">
    <source>
        <dbReference type="ARBA" id="ARBA00022670"/>
    </source>
</evidence>
<dbReference type="PANTHER" id="PTHR21581">
    <property type="entry name" value="D-ALANYL-D-ALANINE CARBOXYPEPTIDASE"/>
    <property type="match status" value="1"/>
</dbReference>
<evidence type="ECO:0000256" key="2">
    <source>
        <dbReference type="ARBA" id="ARBA00004752"/>
    </source>
</evidence>
<dbReference type="Gene3D" id="3.40.710.10">
    <property type="entry name" value="DD-peptidase/beta-lactamase superfamily"/>
    <property type="match status" value="1"/>
</dbReference>
<dbReference type="Pfam" id="PF07943">
    <property type="entry name" value="PBP5_C"/>
    <property type="match status" value="1"/>
</dbReference>
<keyword evidence="5 18" id="KW-0121">Carboxypeptidase</keyword>
<evidence type="ECO:0000256" key="10">
    <source>
        <dbReference type="ARBA" id="ARBA00022984"/>
    </source>
</evidence>
<dbReference type="EMBL" id="CP011310">
    <property type="protein sequence ID" value="AKQ42296.1"/>
    <property type="molecule type" value="Genomic_DNA"/>
</dbReference>
<evidence type="ECO:0000256" key="5">
    <source>
        <dbReference type="ARBA" id="ARBA00022645"/>
    </source>
</evidence>
<evidence type="ECO:0000256" key="7">
    <source>
        <dbReference type="ARBA" id="ARBA00022729"/>
    </source>
</evidence>
<dbReference type="InterPro" id="IPR015956">
    <property type="entry name" value="Peniciliin-bd_prot_C_sf"/>
</dbReference>
<dbReference type="SUPFAM" id="SSF56601">
    <property type="entry name" value="beta-lactamase/transpeptidase-like"/>
    <property type="match status" value="1"/>
</dbReference>
<evidence type="ECO:0000313" key="19">
    <source>
        <dbReference type="Proteomes" id="UP000059113"/>
    </source>
</evidence>
<dbReference type="AlphaFoldDB" id="A0A0H4VHF2"/>
<keyword evidence="10" id="KW-0573">Peptidoglycan synthesis</keyword>
<feature type="active site" description="Proton acceptor" evidence="13">
    <location>
        <position position="61"/>
    </location>
</feature>